<accession>A0AAV3Q8W1</accession>
<protein>
    <submittedName>
        <fullName evidence="2">Uncharacterized protein</fullName>
    </submittedName>
</protein>
<comment type="caution">
    <text evidence="2">The sequence shown here is derived from an EMBL/GenBank/DDBJ whole genome shotgun (WGS) entry which is preliminary data.</text>
</comment>
<gene>
    <name evidence="2" type="ORF">LIER_38861</name>
</gene>
<proteinExistence type="predicted"/>
<evidence type="ECO:0000256" key="1">
    <source>
        <dbReference type="SAM" id="MobiDB-lite"/>
    </source>
</evidence>
<feature type="compositionally biased region" description="Basic and acidic residues" evidence="1">
    <location>
        <begin position="152"/>
        <end position="165"/>
    </location>
</feature>
<feature type="compositionally biased region" description="Low complexity" evidence="1">
    <location>
        <begin position="178"/>
        <end position="189"/>
    </location>
</feature>
<sequence length="189" mass="21300">MLTVLGRQDNWSVALTRPATRTESSRNFDPLAWHSAGRTVLSLSYSRTTHLPPPPESAKDRRETATTQGKTDHLANLKPTHKNKPQATQLVTQGARIPFDHQEERKTIPATTRNNHHFETNPATTSDDHQEKDPSLWGGRRRAKVTSSCTKDFGHHLLKKEEPSKDPPTPPQEKRVRPPTTTPNFTPNL</sequence>
<dbReference type="Proteomes" id="UP001454036">
    <property type="component" value="Unassembled WGS sequence"/>
</dbReference>
<organism evidence="2 3">
    <name type="scientific">Lithospermum erythrorhizon</name>
    <name type="common">Purple gromwell</name>
    <name type="synonym">Lithospermum officinale var. erythrorhizon</name>
    <dbReference type="NCBI Taxonomy" id="34254"/>
    <lineage>
        <taxon>Eukaryota</taxon>
        <taxon>Viridiplantae</taxon>
        <taxon>Streptophyta</taxon>
        <taxon>Embryophyta</taxon>
        <taxon>Tracheophyta</taxon>
        <taxon>Spermatophyta</taxon>
        <taxon>Magnoliopsida</taxon>
        <taxon>eudicotyledons</taxon>
        <taxon>Gunneridae</taxon>
        <taxon>Pentapetalae</taxon>
        <taxon>asterids</taxon>
        <taxon>lamiids</taxon>
        <taxon>Boraginales</taxon>
        <taxon>Boraginaceae</taxon>
        <taxon>Boraginoideae</taxon>
        <taxon>Lithospermeae</taxon>
        <taxon>Lithospermum</taxon>
    </lineage>
</organism>
<dbReference type="EMBL" id="BAABME010020102">
    <property type="protein sequence ID" value="GAA0159396.1"/>
    <property type="molecule type" value="Genomic_DNA"/>
</dbReference>
<dbReference type="AlphaFoldDB" id="A0AAV3Q8W1"/>
<feature type="compositionally biased region" description="Basic and acidic residues" evidence="1">
    <location>
        <begin position="57"/>
        <end position="75"/>
    </location>
</feature>
<evidence type="ECO:0000313" key="2">
    <source>
        <dbReference type="EMBL" id="GAA0159396.1"/>
    </source>
</evidence>
<name>A0AAV3Q8W1_LITER</name>
<feature type="region of interest" description="Disordered" evidence="1">
    <location>
        <begin position="45"/>
        <end position="189"/>
    </location>
</feature>
<feature type="compositionally biased region" description="Basic and acidic residues" evidence="1">
    <location>
        <begin position="98"/>
        <end position="107"/>
    </location>
</feature>
<reference evidence="2 3" key="1">
    <citation type="submission" date="2024-01" db="EMBL/GenBank/DDBJ databases">
        <title>The complete chloroplast genome sequence of Lithospermum erythrorhizon: insights into the phylogenetic relationship among Boraginaceae species and the maternal lineages of purple gromwells.</title>
        <authorList>
            <person name="Okada T."/>
            <person name="Watanabe K."/>
        </authorList>
    </citation>
    <scope>NUCLEOTIDE SEQUENCE [LARGE SCALE GENOMIC DNA]</scope>
</reference>
<keyword evidence="3" id="KW-1185">Reference proteome</keyword>
<evidence type="ECO:0000313" key="3">
    <source>
        <dbReference type="Proteomes" id="UP001454036"/>
    </source>
</evidence>